<feature type="non-terminal residue" evidence="1">
    <location>
        <position position="1"/>
    </location>
</feature>
<feature type="non-terminal residue" evidence="1">
    <location>
        <position position="79"/>
    </location>
</feature>
<accession>A0A6A5QAN5</accession>
<protein>
    <recommendedName>
        <fullName evidence="3">F-box domain-containing protein</fullName>
    </recommendedName>
</protein>
<evidence type="ECO:0008006" key="3">
    <source>
        <dbReference type="Google" id="ProtNLM"/>
    </source>
</evidence>
<gene>
    <name evidence="1" type="ORF">BDU57DRAFT_417852</name>
</gene>
<dbReference type="AlphaFoldDB" id="A0A6A5QAN5"/>
<dbReference type="PANTHER" id="PTHR38790:SF4">
    <property type="entry name" value="2EXR DOMAIN-CONTAINING PROTEIN"/>
    <property type="match status" value="1"/>
</dbReference>
<dbReference type="EMBL" id="ML979140">
    <property type="protein sequence ID" value="KAF1912565.1"/>
    <property type="molecule type" value="Genomic_DNA"/>
</dbReference>
<proteinExistence type="predicted"/>
<dbReference type="PANTHER" id="PTHR38790">
    <property type="entry name" value="2EXR DOMAIN-CONTAINING PROTEIN-RELATED"/>
    <property type="match status" value="1"/>
</dbReference>
<reference evidence="1" key="1">
    <citation type="journal article" date="2020" name="Stud. Mycol.">
        <title>101 Dothideomycetes genomes: a test case for predicting lifestyles and emergence of pathogens.</title>
        <authorList>
            <person name="Haridas S."/>
            <person name="Albert R."/>
            <person name="Binder M."/>
            <person name="Bloem J."/>
            <person name="Labutti K."/>
            <person name="Salamov A."/>
            <person name="Andreopoulos B."/>
            <person name="Baker S."/>
            <person name="Barry K."/>
            <person name="Bills G."/>
            <person name="Bluhm B."/>
            <person name="Cannon C."/>
            <person name="Castanera R."/>
            <person name="Culley D."/>
            <person name="Daum C."/>
            <person name="Ezra D."/>
            <person name="Gonzalez J."/>
            <person name="Henrissat B."/>
            <person name="Kuo A."/>
            <person name="Liang C."/>
            <person name="Lipzen A."/>
            <person name="Lutzoni F."/>
            <person name="Magnuson J."/>
            <person name="Mondo S."/>
            <person name="Nolan M."/>
            <person name="Ohm R."/>
            <person name="Pangilinan J."/>
            <person name="Park H.-J."/>
            <person name="Ramirez L."/>
            <person name="Alfaro M."/>
            <person name="Sun H."/>
            <person name="Tritt A."/>
            <person name="Yoshinaga Y."/>
            <person name="Zwiers L.-H."/>
            <person name="Turgeon B."/>
            <person name="Goodwin S."/>
            <person name="Spatafora J."/>
            <person name="Crous P."/>
            <person name="Grigoriev I."/>
        </authorList>
    </citation>
    <scope>NUCLEOTIDE SEQUENCE</scope>
    <source>
        <strain evidence="1">HMLAC05119</strain>
    </source>
</reference>
<evidence type="ECO:0000313" key="1">
    <source>
        <dbReference type="EMBL" id="KAF1912565.1"/>
    </source>
</evidence>
<sequence length="79" mass="9308">LLRLPGELRNRIYEYAIGGNEVRRVSKWFGSWMVFETTSDCCGTYSSEAWEALNNLPRVCRQLRGETRVLPFRLNTLYF</sequence>
<dbReference type="OrthoDB" id="5413827at2759"/>
<organism evidence="1 2">
    <name type="scientific">Ampelomyces quisqualis</name>
    <name type="common">Powdery mildew agent</name>
    <dbReference type="NCBI Taxonomy" id="50730"/>
    <lineage>
        <taxon>Eukaryota</taxon>
        <taxon>Fungi</taxon>
        <taxon>Dikarya</taxon>
        <taxon>Ascomycota</taxon>
        <taxon>Pezizomycotina</taxon>
        <taxon>Dothideomycetes</taxon>
        <taxon>Pleosporomycetidae</taxon>
        <taxon>Pleosporales</taxon>
        <taxon>Pleosporineae</taxon>
        <taxon>Phaeosphaeriaceae</taxon>
        <taxon>Ampelomyces</taxon>
    </lineage>
</organism>
<evidence type="ECO:0000313" key="2">
    <source>
        <dbReference type="Proteomes" id="UP000800096"/>
    </source>
</evidence>
<name>A0A6A5QAN5_AMPQU</name>
<keyword evidence="2" id="KW-1185">Reference proteome</keyword>
<dbReference type="Proteomes" id="UP000800096">
    <property type="component" value="Unassembled WGS sequence"/>
</dbReference>